<evidence type="ECO:0000313" key="2">
    <source>
        <dbReference type="Proteomes" id="UP001202328"/>
    </source>
</evidence>
<proteinExistence type="predicted"/>
<accession>A0AAD4XHU7</accession>
<keyword evidence="2" id="KW-1185">Reference proteome</keyword>
<dbReference type="AlphaFoldDB" id="A0AAD4XHU7"/>
<gene>
    <name evidence="1" type="ORF">MKW98_000234</name>
</gene>
<organism evidence="1 2">
    <name type="scientific">Papaver atlanticum</name>
    <dbReference type="NCBI Taxonomy" id="357466"/>
    <lineage>
        <taxon>Eukaryota</taxon>
        <taxon>Viridiplantae</taxon>
        <taxon>Streptophyta</taxon>
        <taxon>Embryophyta</taxon>
        <taxon>Tracheophyta</taxon>
        <taxon>Spermatophyta</taxon>
        <taxon>Magnoliopsida</taxon>
        <taxon>Ranunculales</taxon>
        <taxon>Papaveraceae</taxon>
        <taxon>Papaveroideae</taxon>
        <taxon>Papaver</taxon>
    </lineage>
</organism>
<comment type="caution">
    <text evidence="1">The sequence shown here is derived from an EMBL/GenBank/DDBJ whole genome shotgun (WGS) entry which is preliminary data.</text>
</comment>
<sequence length="75" mass="8233">MSQGGYDGCLRKPRITKQMRVLPHCCSSLAVGADWTDAGVVALSYTLPGAVALSVCKNLHTRHHHEALWMIQASW</sequence>
<evidence type="ECO:0000313" key="1">
    <source>
        <dbReference type="EMBL" id="KAI3918000.1"/>
    </source>
</evidence>
<reference evidence="1" key="1">
    <citation type="submission" date="2022-04" db="EMBL/GenBank/DDBJ databases">
        <title>A functionally conserved STORR gene fusion in Papaver species that diverged 16.8 million years ago.</title>
        <authorList>
            <person name="Catania T."/>
        </authorList>
    </citation>
    <scope>NUCLEOTIDE SEQUENCE</scope>
    <source>
        <strain evidence="1">S-188037</strain>
    </source>
</reference>
<dbReference type="Proteomes" id="UP001202328">
    <property type="component" value="Unassembled WGS sequence"/>
</dbReference>
<dbReference type="EMBL" id="JAJJMB010008958">
    <property type="protein sequence ID" value="KAI3918000.1"/>
    <property type="molecule type" value="Genomic_DNA"/>
</dbReference>
<protein>
    <submittedName>
        <fullName evidence="1">Uncharacterized protein</fullName>
    </submittedName>
</protein>
<name>A0AAD4XHU7_9MAGN</name>